<feature type="signal peptide" evidence="7">
    <location>
        <begin position="1"/>
        <end position="20"/>
    </location>
</feature>
<protein>
    <submittedName>
        <fullName evidence="9">S8 family serine peptidase</fullName>
    </submittedName>
</protein>
<dbReference type="PANTHER" id="PTHR43806:SF11">
    <property type="entry name" value="CEREVISIN-RELATED"/>
    <property type="match status" value="1"/>
</dbReference>
<dbReference type="PROSITE" id="PS51892">
    <property type="entry name" value="SUBTILASE"/>
    <property type="match status" value="1"/>
</dbReference>
<keyword evidence="10" id="KW-1185">Reference proteome</keyword>
<feature type="active site" description="Charge relay system" evidence="5">
    <location>
        <position position="617"/>
    </location>
</feature>
<evidence type="ECO:0000256" key="2">
    <source>
        <dbReference type="ARBA" id="ARBA00022670"/>
    </source>
</evidence>
<comment type="caution">
    <text evidence="9">The sequence shown here is derived from an EMBL/GenBank/DDBJ whole genome shotgun (WGS) entry which is preliminary data.</text>
</comment>
<evidence type="ECO:0000256" key="6">
    <source>
        <dbReference type="SAM" id="MobiDB-lite"/>
    </source>
</evidence>
<dbReference type="AlphaFoldDB" id="A0AAE3QGD9"/>
<name>A0AAE3QGD9_9HYPH</name>
<keyword evidence="7" id="KW-0732">Signal</keyword>
<reference evidence="9" key="1">
    <citation type="submission" date="2022-03" db="EMBL/GenBank/DDBJ databases">
        <title>Fererhizobium litorale gen. nov., sp. nov., isolated from sandy sediments of the Sea of Japan seashore.</title>
        <authorList>
            <person name="Romanenko L."/>
            <person name="Kurilenko V."/>
            <person name="Otstavnykh N."/>
            <person name="Svetashev V."/>
            <person name="Tekutyeva L."/>
            <person name="Isaeva M."/>
            <person name="Mikhailov V."/>
        </authorList>
    </citation>
    <scope>NUCLEOTIDE SEQUENCE</scope>
    <source>
        <strain evidence="9">KMM 9576</strain>
    </source>
</reference>
<dbReference type="GO" id="GO:0004252">
    <property type="term" value="F:serine-type endopeptidase activity"/>
    <property type="evidence" value="ECO:0007669"/>
    <property type="project" value="UniProtKB-UniRule"/>
</dbReference>
<accession>A0AAE3QGD9</accession>
<feature type="active site" description="Charge relay system" evidence="5">
    <location>
        <position position="441"/>
    </location>
</feature>
<comment type="similarity">
    <text evidence="1 5">Belongs to the peptidase S8 family.</text>
</comment>
<dbReference type="PANTHER" id="PTHR43806">
    <property type="entry name" value="PEPTIDASE S8"/>
    <property type="match status" value="1"/>
</dbReference>
<evidence type="ECO:0000313" key="9">
    <source>
        <dbReference type="EMBL" id="MDI7923423.1"/>
    </source>
</evidence>
<evidence type="ECO:0000256" key="3">
    <source>
        <dbReference type="ARBA" id="ARBA00022801"/>
    </source>
</evidence>
<keyword evidence="3 5" id="KW-0378">Hydrolase</keyword>
<dbReference type="SUPFAM" id="SSF52743">
    <property type="entry name" value="Subtilisin-like"/>
    <property type="match status" value="1"/>
</dbReference>
<dbReference type="RefSeq" id="WP_311794488.1">
    <property type="nucleotide sequence ID" value="NZ_JALDYZ010000008.1"/>
</dbReference>
<feature type="region of interest" description="Disordered" evidence="6">
    <location>
        <begin position="267"/>
        <end position="291"/>
    </location>
</feature>
<dbReference type="PRINTS" id="PR00723">
    <property type="entry name" value="SUBTILISIN"/>
</dbReference>
<dbReference type="Pfam" id="PF00082">
    <property type="entry name" value="Peptidase_S8"/>
    <property type="match status" value="1"/>
</dbReference>
<organism evidence="9 10">
    <name type="scientific">Ferirhizobium litorale</name>
    <dbReference type="NCBI Taxonomy" id="2927786"/>
    <lineage>
        <taxon>Bacteria</taxon>
        <taxon>Pseudomonadati</taxon>
        <taxon>Pseudomonadota</taxon>
        <taxon>Alphaproteobacteria</taxon>
        <taxon>Hyphomicrobiales</taxon>
        <taxon>Rhizobiaceae</taxon>
        <taxon>Ferirhizobium</taxon>
    </lineage>
</organism>
<gene>
    <name evidence="9" type="ORF">MRS75_15170</name>
</gene>
<dbReference type="InterPro" id="IPR015500">
    <property type="entry name" value="Peptidase_S8_subtilisin-rel"/>
</dbReference>
<evidence type="ECO:0000256" key="4">
    <source>
        <dbReference type="ARBA" id="ARBA00022825"/>
    </source>
</evidence>
<dbReference type="GO" id="GO:0006508">
    <property type="term" value="P:proteolysis"/>
    <property type="evidence" value="ECO:0007669"/>
    <property type="project" value="UniProtKB-KW"/>
</dbReference>
<dbReference type="EMBL" id="JALDYZ010000008">
    <property type="protein sequence ID" value="MDI7923423.1"/>
    <property type="molecule type" value="Genomic_DNA"/>
</dbReference>
<evidence type="ECO:0000313" key="10">
    <source>
        <dbReference type="Proteomes" id="UP001161580"/>
    </source>
</evidence>
<evidence type="ECO:0000256" key="5">
    <source>
        <dbReference type="PROSITE-ProRule" id="PRU01240"/>
    </source>
</evidence>
<evidence type="ECO:0000259" key="8">
    <source>
        <dbReference type="Pfam" id="PF00082"/>
    </source>
</evidence>
<dbReference type="InterPro" id="IPR000209">
    <property type="entry name" value="Peptidase_S8/S53_dom"/>
</dbReference>
<sequence>MKYYLLGFVFSFAVICLPLAQSTSAGVIGLDGDSKSALSIKIEAIYTVLIANGNIPVTPHEVGIGDNVQDILRRESSFRGSFFPEIMDALTCDLNPQVCDREIVVEANEDGTVEVSNLLQILPSKGDWSKLRAGDTIIIPKINIRENVVPKQVTISDSIDNLINNNELCIMDRDKCIKMFLFFNYAHEIADLYNITNNLYVPALDYIVDIPETCSDLCAIVRKPVLVDRERRSYASTPFVITTEQSQDHFIDSGITSLPTIANEEPRSLEFGSPSRPLSDPTETAPLPGPTLHRYKYGKSIIESESWSSPGVVVPFTTDKVDQPFSTRQQTLMSLHEYEQFLETLASITTRQTVMIIDSNFDKNHCEFKSGAFVVYDCTNSDQKYAEFCTRDDTDLAAPKDTAAADGVVAAMAPSREKCGKAGAFVEEPGPHTPAFIAARHGTHLAGLIAARWDDNYGVGGINPTAKIIGVKINMSRITQESYGIWLLDRIKNIIFEEAIRVVDISAGYVPPTAGGTAADILKHNDWLTTLINNTADHVLYVVAAGNQTESELSCKTIPACLSATLPNVVSVVALDSSGSKPITGTSINVGFTVGADGENVEGPTPLNKYASMTGSSQAAAIVAGASSLARAVRQGDFWTPRMTRNRIVACSNIKSAEQLPHMQGGSLDIDCLSAGFKDIIELNSGTAVTTMISRIGAANEKNQLSFFDLESEQSDEVGWPEVLGFQRLPDSEEVIIFVEQHKKPGDNGFRRIRAQIIGNPILLHRPKAAYVSTSLSDVKKYVRRTGGDD</sequence>
<dbReference type="Gene3D" id="3.40.50.200">
    <property type="entry name" value="Peptidase S8/S53 domain"/>
    <property type="match status" value="1"/>
</dbReference>
<dbReference type="InterPro" id="IPR050131">
    <property type="entry name" value="Peptidase_S8_subtilisin-like"/>
</dbReference>
<feature type="chain" id="PRO_5042222639" evidence="7">
    <location>
        <begin position="21"/>
        <end position="790"/>
    </location>
</feature>
<evidence type="ECO:0000256" key="7">
    <source>
        <dbReference type="SAM" id="SignalP"/>
    </source>
</evidence>
<dbReference type="Proteomes" id="UP001161580">
    <property type="component" value="Unassembled WGS sequence"/>
</dbReference>
<evidence type="ECO:0000256" key="1">
    <source>
        <dbReference type="ARBA" id="ARBA00011073"/>
    </source>
</evidence>
<keyword evidence="4 5" id="KW-0720">Serine protease</keyword>
<proteinExistence type="inferred from homology"/>
<feature type="active site" description="Charge relay system" evidence="5">
    <location>
        <position position="358"/>
    </location>
</feature>
<keyword evidence="2 5" id="KW-0645">Protease</keyword>
<dbReference type="InterPro" id="IPR036852">
    <property type="entry name" value="Peptidase_S8/S53_dom_sf"/>
</dbReference>
<feature type="domain" description="Peptidase S8/S53" evidence="8">
    <location>
        <begin position="352"/>
        <end position="652"/>
    </location>
</feature>